<dbReference type="AlphaFoldDB" id="A0A455SYB5"/>
<name>A0A455SYB5_9CHLR</name>
<proteinExistence type="predicted"/>
<feature type="region of interest" description="Disordered" evidence="1">
    <location>
        <begin position="55"/>
        <end position="79"/>
    </location>
</feature>
<protein>
    <submittedName>
        <fullName evidence="2">Uncharacterized protein</fullName>
    </submittedName>
</protein>
<organism evidence="2">
    <name type="scientific">Thermogemmatispora argillosa</name>
    <dbReference type="NCBI Taxonomy" id="2045280"/>
    <lineage>
        <taxon>Bacteria</taxon>
        <taxon>Bacillati</taxon>
        <taxon>Chloroflexota</taxon>
        <taxon>Ktedonobacteria</taxon>
        <taxon>Thermogemmatisporales</taxon>
        <taxon>Thermogemmatisporaceae</taxon>
        <taxon>Thermogemmatispora</taxon>
    </lineage>
</organism>
<accession>A0A455SYB5</accession>
<evidence type="ECO:0000256" key="1">
    <source>
        <dbReference type="SAM" id="MobiDB-lite"/>
    </source>
</evidence>
<evidence type="ECO:0000313" key="2">
    <source>
        <dbReference type="EMBL" id="BBH93347.1"/>
    </source>
</evidence>
<dbReference type="EMBL" id="AP019377">
    <property type="protein sequence ID" value="BBH93347.1"/>
    <property type="molecule type" value="Genomic_DNA"/>
</dbReference>
<sequence>MGAQGMQELLLSKMGVKTSAEEPTFRAALEGGQTGLCIREITSCFLVRETEQRERKGKVRSCSDEPASICWGRGEEQRE</sequence>
<gene>
    <name evidence="2" type="ORF">KTA_15460</name>
</gene>
<reference evidence="2" key="1">
    <citation type="submission" date="2018-12" db="EMBL/GenBank/DDBJ databases">
        <title>Novel natural products biosynthetic potential of the class Ktedonobacteria.</title>
        <authorList>
            <person name="Zheng Y."/>
            <person name="Saitou A."/>
            <person name="Wang C.M."/>
            <person name="Toyoda A."/>
            <person name="Minakuchi Y."/>
            <person name="Sekiguchi Y."/>
            <person name="Ueda K."/>
            <person name="Takano H."/>
            <person name="Sakai Y."/>
            <person name="Yokota A."/>
            <person name="Yabe S."/>
        </authorList>
    </citation>
    <scope>NUCLEOTIDE SEQUENCE</scope>
    <source>
        <strain evidence="2">A3-2</strain>
    </source>
</reference>